<accession>A0AAV4U310</accession>
<protein>
    <submittedName>
        <fullName evidence="1">Uncharacterized protein</fullName>
    </submittedName>
</protein>
<evidence type="ECO:0000313" key="2">
    <source>
        <dbReference type="Proteomes" id="UP001054945"/>
    </source>
</evidence>
<reference evidence="1 2" key="1">
    <citation type="submission" date="2021-06" db="EMBL/GenBank/DDBJ databases">
        <title>Caerostris extrusa draft genome.</title>
        <authorList>
            <person name="Kono N."/>
            <person name="Arakawa K."/>
        </authorList>
    </citation>
    <scope>NUCLEOTIDE SEQUENCE [LARGE SCALE GENOMIC DNA]</scope>
</reference>
<keyword evidence="2" id="KW-1185">Reference proteome</keyword>
<name>A0AAV4U310_CAEEX</name>
<sequence length="137" mass="15973">MQHTVIRVRLILFSPSEYLLHLIRAEAAGEINEVLSFPLLRITPREEEFRISFVHHRNRAVNAAFSDSRDYKMSNSRTRIKCRVILSCQQINADDTIRSEGSVTYRFHIITCYKNYNVICWRRIGILYAATKGLQGL</sequence>
<organism evidence="1 2">
    <name type="scientific">Caerostris extrusa</name>
    <name type="common">Bark spider</name>
    <name type="synonym">Caerostris bankana</name>
    <dbReference type="NCBI Taxonomy" id="172846"/>
    <lineage>
        <taxon>Eukaryota</taxon>
        <taxon>Metazoa</taxon>
        <taxon>Ecdysozoa</taxon>
        <taxon>Arthropoda</taxon>
        <taxon>Chelicerata</taxon>
        <taxon>Arachnida</taxon>
        <taxon>Araneae</taxon>
        <taxon>Araneomorphae</taxon>
        <taxon>Entelegynae</taxon>
        <taxon>Araneoidea</taxon>
        <taxon>Araneidae</taxon>
        <taxon>Caerostris</taxon>
    </lineage>
</organism>
<comment type="caution">
    <text evidence="1">The sequence shown here is derived from an EMBL/GenBank/DDBJ whole genome shotgun (WGS) entry which is preliminary data.</text>
</comment>
<dbReference type="Proteomes" id="UP001054945">
    <property type="component" value="Unassembled WGS sequence"/>
</dbReference>
<dbReference type="EMBL" id="BPLR01012206">
    <property type="protein sequence ID" value="GIY52173.1"/>
    <property type="molecule type" value="Genomic_DNA"/>
</dbReference>
<evidence type="ECO:0000313" key="1">
    <source>
        <dbReference type="EMBL" id="GIY52173.1"/>
    </source>
</evidence>
<proteinExistence type="predicted"/>
<gene>
    <name evidence="1" type="ORF">CEXT_174841</name>
</gene>
<dbReference type="AlphaFoldDB" id="A0AAV4U310"/>